<dbReference type="STRING" id="4232.A0A251SS15"/>
<protein>
    <submittedName>
        <fullName evidence="1">Uncharacterized protein</fullName>
    </submittedName>
</protein>
<dbReference type="EMBL" id="CM007902">
    <property type="protein sequence ID" value="OTG01628.1"/>
    <property type="molecule type" value="Genomic_DNA"/>
</dbReference>
<gene>
    <name evidence="1" type="ORF">HannXRQ_Chr13g0404111</name>
</gene>
<proteinExistence type="predicted"/>
<reference evidence="2" key="1">
    <citation type="journal article" date="2017" name="Nature">
        <title>The sunflower genome provides insights into oil metabolism, flowering and Asterid evolution.</title>
        <authorList>
            <person name="Badouin H."/>
            <person name="Gouzy J."/>
            <person name="Grassa C.J."/>
            <person name="Murat F."/>
            <person name="Staton S.E."/>
            <person name="Cottret L."/>
            <person name="Lelandais-Briere C."/>
            <person name="Owens G.L."/>
            <person name="Carrere S."/>
            <person name="Mayjonade B."/>
            <person name="Legrand L."/>
            <person name="Gill N."/>
            <person name="Kane N.C."/>
            <person name="Bowers J.E."/>
            <person name="Hubner S."/>
            <person name="Bellec A."/>
            <person name="Berard A."/>
            <person name="Berges H."/>
            <person name="Blanchet N."/>
            <person name="Boniface M.C."/>
            <person name="Brunel D."/>
            <person name="Catrice O."/>
            <person name="Chaidir N."/>
            <person name="Claudel C."/>
            <person name="Donnadieu C."/>
            <person name="Faraut T."/>
            <person name="Fievet G."/>
            <person name="Helmstetter N."/>
            <person name="King M."/>
            <person name="Knapp S.J."/>
            <person name="Lai Z."/>
            <person name="Le Paslier M.C."/>
            <person name="Lippi Y."/>
            <person name="Lorenzon L."/>
            <person name="Mandel J.R."/>
            <person name="Marage G."/>
            <person name="Marchand G."/>
            <person name="Marquand E."/>
            <person name="Bret-Mestries E."/>
            <person name="Morien E."/>
            <person name="Nambeesan S."/>
            <person name="Nguyen T."/>
            <person name="Pegot-Espagnet P."/>
            <person name="Pouilly N."/>
            <person name="Raftis F."/>
            <person name="Sallet E."/>
            <person name="Schiex T."/>
            <person name="Thomas J."/>
            <person name="Vandecasteele C."/>
            <person name="Vares D."/>
            <person name="Vear F."/>
            <person name="Vautrin S."/>
            <person name="Crespi M."/>
            <person name="Mangin B."/>
            <person name="Burke J.M."/>
            <person name="Salse J."/>
            <person name="Munos S."/>
            <person name="Vincourt P."/>
            <person name="Rieseberg L.H."/>
            <person name="Langlade N.B."/>
        </authorList>
    </citation>
    <scope>NUCLEOTIDE SEQUENCE [LARGE SCALE GENOMIC DNA]</scope>
    <source>
        <strain evidence="2">cv. SF193</strain>
    </source>
</reference>
<dbReference type="Proteomes" id="UP000215914">
    <property type="component" value="Chromosome 13"/>
</dbReference>
<organism evidence="1 2">
    <name type="scientific">Helianthus annuus</name>
    <name type="common">Common sunflower</name>
    <dbReference type="NCBI Taxonomy" id="4232"/>
    <lineage>
        <taxon>Eukaryota</taxon>
        <taxon>Viridiplantae</taxon>
        <taxon>Streptophyta</taxon>
        <taxon>Embryophyta</taxon>
        <taxon>Tracheophyta</taxon>
        <taxon>Spermatophyta</taxon>
        <taxon>Magnoliopsida</taxon>
        <taxon>eudicotyledons</taxon>
        <taxon>Gunneridae</taxon>
        <taxon>Pentapetalae</taxon>
        <taxon>asterids</taxon>
        <taxon>campanulids</taxon>
        <taxon>Asterales</taxon>
        <taxon>Asteraceae</taxon>
        <taxon>Asteroideae</taxon>
        <taxon>Heliantheae alliance</taxon>
        <taxon>Heliantheae</taxon>
        <taxon>Helianthus</taxon>
    </lineage>
</organism>
<sequence length="98" mass="11082">MYPLIPAIFPSSRSFSMKILIYASIATRLLLIGNPYSDFFYQRLAALAIMTLNGSHQFGKPMRVNQAYASQREDTSGLSKLIWTYVGNQREDTLGLLM</sequence>
<dbReference type="AlphaFoldDB" id="A0A251SS15"/>
<evidence type="ECO:0000313" key="2">
    <source>
        <dbReference type="Proteomes" id="UP000215914"/>
    </source>
</evidence>
<dbReference type="InParanoid" id="A0A251SS15"/>
<evidence type="ECO:0000313" key="1">
    <source>
        <dbReference type="EMBL" id="OTG01628.1"/>
    </source>
</evidence>
<name>A0A251SS15_HELAN</name>
<accession>A0A251SS15</accession>
<keyword evidence="2" id="KW-1185">Reference proteome</keyword>